<dbReference type="NCBIfam" id="TIGR03889">
    <property type="entry name" value="nitrile_acc"/>
    <property type="match status" value="1"/>
</dbReference>
<dbReference type="InterPro" id="IPR023808">
    <property type="entry name" value="Nitrile_Hydratase_acc_put"/>
</dbReference>
<name>A0AAX3DSQ3_RHOPL</name>
<evidence type="ECO:0000313" key="3">
    <source>
        <dbReference type="EMBL" id="UYO37850.1"/>
    </source>
</evidence>
<dbReference type="Gene3D" id="1.10.472.20">
    <property type="entry name" value="Nitrile hydratase, beta subunit"/>
    <property type="match status" value="1"/>
</dbReference>
<evidence type="ECO:0000313" key="4">
    <source>
        <dbReference type="Proteomes" id="UP001163166"/>
    </source>
</evidence>
<dbReference type="RefSeq" id="WP_264073554.1">
    <property type="nucleotide sequence ID" value="NZ_CP076676.1"/>
</dbReference>
<gene>
    <name evidence="3" type="ORF">KQX62_13975</name>
</gene>
<feature type="domain" description="Nitrile hydratase beta subunit-like N-terminal" evidence="2">
    <location>
        <begin position="23"/>
        <end position="97"/>
    </location>
</feature>
<proteinExistence type="predicted"/>
<protein>
    <submittedName>
        <fullName evidence="3">Nitrile hydratase accessory protein</fullName>
    </submittedName>
</protein>
<dbReference type="EMBL" id="CP076676">
    <property type="protein sequence ID" value="UYO37850.1"/>
    <property type="molecule type" value="Genomic_DNA"/>
</dbReference>
<reference evidence="3" key="1">
    <citation type="journal article" date="2022" name="Biol. Control">
        <title>In silico genomic analysis of Rhodopseudomonas palustris strains revealed potential biocontrol agents and crop yield enhancers.</title>
        <authorList>
            <person name="Surachat K."/>
            <person name="Kantachote D."/>
            <person name="Deachamag P."/>
            <person name="Wonglapsuwan M."/>
        </authorList>
    </citation>
    <scope>NUCLEOTIDE SEQUENCE</scope>
    <source>
        <strain evidence="3">TLS06</strain>
    </source>
</reference>
<feature type="compositionally biased region" description="Polar residues" evidence="1">
    <location>
        <begin position="130"/>
        <end position="140"/>
    </location>
</feature>
<dbReference type="InterPro" id="IPR008990">
    <property type="entry name" value="Elect_transpt_acc-like_dom_sf"/>
</dbReference>
<sequence>MSGHSEAAALAARSVPGLPCDGDGPVFREPWEAHAFAMAVTLQSRGLFTWPEWAAALSAEIRRAQADGDPDCGDTYYRHWLATLEQMVAAKGVASLATQNQYRDAWDRAADRTPHGHPIELQPGDFPQSEAFSATESPPR</sequence>
<evidence type="ECO:0000259" key="2">
    <source>
        <dbReference type="Pfam" id="PF21006"/>
    </source>
</evidence>
<dbReference type="InterPro" id="IPR049054">
    <property type="entry name" value="CN_hydtase_beta-like_N"/>
</dbReference>
<dbReference type="AlphaFoldDB" id="A0AAX3DSQ3"/>
<evidence type="ECO:0000256" key="1">
    <source>
        <dbReference type="SAM" id="MobiDB-lite"/>
    </source>
</evidence>
<feature type="compositionally biased region" description="Basic and acidic residues" evidence="1">
    <location>
        <begin position="107"/>
        <end position="118"/>
    </location>
</feature>
<dbReference type="InterPro" id="IPR042262">
    <property type="entry name" value="CN_hydtase_beta_C"/>
</dbReference>
<organism evidence="3 4">
    <name type="scientific">Rhodopseudomonas palustris</name>
    <dbReference type="NCBI Taxonomy" id="1076"/>
    <lineage>
        <taxon>Bacteria</taxon>
        <taxon>Pseudomonadati</taxon>
        <taxon>Pseudomonadota</taxon>
        <taxon>Alphaproteobacteria</taxon>
        <taxon>Hyphomicrobiales</taxon>
        <taxon>Nitrobacteraceae</taxon>
        <taxon>Rhodopseudomonas</taxon>
    </lineage>
</organism>
<feature type="region of interest" description="Disordered" evidence="1">
    <location>
        <begin position="107"/>
        <end position="140"/>
    </location>
</feature>
<dbReference type="Proteomes" id="UP001163166">
    <property type="component" value="Chromosome"/>
</dbReference>
<dbReference type="SUPFAM" id="SSF50090">
    <property type="entry name" value="Electron transport accessory proteins"/>
    <property type="match status" value="1"/>
</dbReference>
<dbReference type="Pfam" id="PF21006">
    <property type="entry name" value="NHase_beta_N"/>
    <property type="match status" value="1"/>
</dbReference>
<accession>A0AAX3DSQ3</accession>